<keyword evidence="7" id="KW-1185">Reference proteome</keyword>
<dbReference type="InterPro" id="IPR039697">
    <property type="entry name" value="Alcohol_dehydrogenase_Fe"/>
</dbReference>
<gene>
    <name evidence="6" type="ORF">SAMN06265360_11782</name>
</gene>
<feature type="domain" description="Fe-containing alcohol dehydrogenase-like C-terminal" evidence="5">
    <location>
        <begin position="167"/>
        <end position="347"/>
    </location>
</feature>
<dbReference type="Gene3D" id="3.40.50.1970">
    <property type="match status" value="1"/>
</dbReference>
<dbReference type="CDD" id="cd08177">
    <property type="entry name" value="MAR"/>
    <property type="match status" value="1"/>
</dbReference>
<dbReference type="InterPro" id="IPR056798">
    <property type="entry name" value="ADH_Fe_C"/>
</dbReference>
<dbReference type="Pfam" id="PF25137">
    <property type="entry name" value="ADH_Fe_C"/>
    <property type="match status" value="1"/>
</dbReference>
<dbReference type="Proteomes" id="UP000198348">
    <property type="component" value="Unassembled WGS sequence"/>
</dbReference>
<feature type="domain" description="Alcohol dehydrogenase iron-type/glycerol dehydrogenase GldA" evidence="4">
    <location>
        <begin position="12"/>
        <end position="155"/>
    </location>
</feature>
<name>A0A238YX75_9PSEU</name>
<dbReference type="GO" id="GO:0046872">
    <property type="term" value="F:metal ion binding"/>
    <property type="evidence" value="ECO:0007669"/>
    <property type="project" value="InterPro"/>
</dbReference>
<dbReference type="EMBL" id="FZNW01000017">
    <property type="protein sequence ID" value="SNR75244.1"/>
    <property type="molecule type" value="Genomic_DNA"/>
</dbReference>
<evidence type="ECO:0000313" key="7">
    <source>
        <dbReference type="Proteomes" id="UP000198348"/>
    </source>
</evidence>
<protein>
    <submittedName>
        <fullName evidence="6">Maleylacetate reductase</fullName>
    </submittedName>
</protein>
<reference evidence="6 7" key="1">
    <citation type="submission" date="2017-06" db="EMBL/GenBank/DDBJ databases">
        <authorList>
            <person name="Kim H.J."/>
            <person name="Triplett B.A."/>
        </authorList>
    </citation>
    <scope>NUCLEOTIDE SEQUENCE [LARGE SCALE GENOMIC DNA]</scope>
    <source>
        <strain evidence="6 7">DSM 45207</strain>
    </source>
</reference>
<keyword evidence="3" id="KW-0520">NAD</keyword>
<dbReference type="Pfam" id="PF00465">
    <property type="entry name" value="Fe-ADH"/>
    <property type="match status" value="1"/>
</dbReference>
<organism evidence="6 7">
    <name type="scientific">Haloechinothrix alba</name>
    <dbReference type="NCBI Taxonomy" id="664784"/>
    <lineage>
        <taxon>Bacteria</taxon>
        <taxon>Bacillati</taxon>
        <taxon>Actinomycetota</taxon>
        <taxon>Actinomycetes</taxon>
        <taxon>Pseudonocardiales</taxon>
        <taxon>Pseudonocardiaceae</taxon>
        <taxon>Haloechinothrix</taxon>
    </lineage>
</organism>
<keyword evidence="2" id="KW-0560">Oxidoreductase</keyword>
<comment type="similarity">
    <text evidence="1">Belongs to the iron-containing alcohol dehydrogenase family.</text>
</comment>
<dbReference type="GO" id="GO:0018506">
    <property type="term" value="F:maleylacetate reductase activity"/>
    <property type="evidence" value="ECO:0007669"/>
    <property type="project" value="InterPro"/>
</dbReference>
<evidence type="ECO:0000256" key="2">
    <source>
        <dbReference type="ARBA" id="ARBA00023002"/>
    </source>
</evidence>
<proteinExistence type="inferred from homology"/>
<dbReference type="PANTHER" id="PTHR11496:SF102">
    <property type="entry name" value="ALCOHOL DEHYDROGENASE 4"/>
    <property type="match status" value="1"/>
</dbReference>
<evidence type="ECO:0000313" key="6">
    <source>
        <dbReference type="EMBL" id="SNR75244.1"/>
    </source>
</evidence>
<dbReference type="SUPFAM" id="SSF56796">
    <property type="entry name" value="Dehydroquinate synthase-like"/>
    <property type="match status" value="1"/>
</dbReference>
<dbReference type="InterPro" id="IPR001670">
    <property type="entry name" value="ADH_Fe/GldA"/>
</dbReference>
<dbReference type="Gene3D" id="1.20.1090.10">
    <property type="entry name" value="Dehydroquinate synthase-like - alpha domain"/>
    <property type="match status" value="1"/>
</dbReference>
<evidence type="ECO:0000256" key="1">
    <source>
        <dbReference type="ARBA" id="ARBA00007358"/>
    </source>
</evidence>
<dbReference type="GO" id="GO:0004022">
    <property type="term" value="F:alcohol dehydrogenase (NAD+) activity"/>
    <property type="evidence" value="ECO:0007669"/>
    <property type="project" value="TreeGrafter"/>
</dbReference>
<dbReference type="PANTHER" id="PTHR11496">
    <property type="entry name" value="ALCOHOL DEHYDROGENASE"/>
    <property type="match status" value="1"/>
</dbReference>
<dbReference type="InterPro" id="IPR034786">
    <property type="entry name" value="MAR"/>
</dbReference>
<evidence type="ECO:0000256" key="3">
    <source>
        <dbReference type="ARBA" id="ARBA00023027"/>
    </source>
</evidence>
<dbReference type="AlphaFoldDB" id="A0A238YX75"/>
<evidence type="ECO:0000259" key="5">
    <source>
        <dbReference type="Pfam" id="PF25137"/>
    </source>
</evidence>
<sequence length="361" mass="38095">MSMDSFVHSSLPTRVVFGRGRLGQVAEEAVRLEGTRALVLSTPHQRPEAERVAEHLGRLAAGVFDQATMHTPVEVTERAIATLRSSNADCVVSVGGGSTIGLAKAIAVRTGVPQVAIPTTYAGSEVTPILGETEDGVKTTRRGPEILPETVIYDPGLTDTLPVSLSVTSGLNSMAHAVEGIYARDGSPIHTLVAMEGLRAMRDALPTLVHDPADAAARDLALYGAWLCGTVLGAVGMSVHHKLCHTLGGSLDLPHAETHAILLPHTIGFVEETVPRQLAPVAELFGGEAGGGLHDFAASLGAPLRLSDLGIAEADLDRMAELATANPYWSPRPLDRDAIRSLLQRAWSGERPNTLPEEAQQ</sequence>
<evidence type="ECO:0000259" key="4">
    <source>
        <dbReference type="Pfam" id="PF00465"/>
    </source>
</evidence>
<accession>A0A238YX75</accession>